<feature type="region of interest" description="Disordered" evidence="1">
    <location>
        <begin position="59"/>
        <end position="93"/>
    </location>
</feature>
<protein>
    <submittedName>
        <fullName evidence="3">Aste57867_2074 protein</fullName>
    </submittedName>
</protein>
<dbReference type="AlphaFoldDB" id="A0A485K7S5"/>
<evidence type="ECO:0000313" key="2">
    <source>
        <dbReference type="EMBL" id="KAF0717826.1"/>
    </source>
</evidence>
<evidence type="ECO:0000256" key="1">
    <source>
        <dbReference type="SAM" id="MobiDB-lite"/>
    </source>
</evidence>
<proteinExistence type="predicted"/>
<dbReference type="EMBL" id="VJMH01000212">
    <property type="protein sequence ID" value="KAF0717826.1"/>
    <property type="molecule type" value="Genomic_DNA"/>
</dbReference>
<accession>A0A485K7S5</accession>
<dbReference type="EMBL" id="CAADRA010000212">
    <property type="protein sequence ID" value="VFT79277.1"/>
    <property type="molecule type" value="Genomic_DNA"/>
</dbReference>
<evidence type="ECO:0000313" key="4">
    <source>
        <dbReference type="Proteomes" id="UP000332933"/>
    </source>
</evidence>
<sequence>MYRHVCDMEEAGHLPRETATLLRAWTHPTSTRFQDMRFVYLMNKHMSRGNLAQRLSEITRKYGTPPPPPSQSAKHTNQHHHHASGGHQYSSIL</sequence>
<reference evidence="3 4" key="1">
    <citation type="submission" date="2019-03" db="EMBL/GenBank/DDBJ databases">
        <authorList>
            <person name="Gaulin E."/>
            <person name="Dumas B."/>
        </authorList>
    </citation>
    <scope>NUCLEOTIDE SEQUENCE [LARGE SCALE GENOMIC DNA]</scope>
    <source>
        <strain evidence="3">CBS 568.67</strain>
    </source>
</reference>
<gene>
    <name evidence="3" type="primary">Aste57867_2074</name>
    <name evidence="2" type="ORF">As57867_002070</name>
    <name evidence="3" type="ORF">ASTE57867_2074</name>
</gene>
<reference evidence="2" key="2">
    <citation type="submission" date="2019-06" db="EMBL/GenBank/DDBJ databases">
        <title>Genomics analysis of Aphanomyces spp. identifies a new class of oomycete effector associated with host adaptation.</title>
        <authorList>
            <person name="Gaulin E."/>
        </authorList>
    </citation>
    <scope>NUCLEOTIDE SEQUENCE</scope>
    <source>
        <strain evidence="2">CBS 578.67</strain>
    </source>
</reference>
<name>A0A485K7S5_9STRA</name>
<dbReference type="Proteomes" id="UP000332933">
    <property type="component" value="Unassembled WGS sequence"/>
</dbReference>
<organism evidence="3 4">
    <name type="scientific">Aphanomyces stellatus</name>
    <dbReference type="NCBI Taxonomy" id="120398"/>
    <lineage>
        <taxon>Eukaryota</taxon>
        <taxon>Sar</taxon>
        <taxon>Stramenopiles</taxon>
        <taxon>Oomycota</taxon>
        <taxon>Saprolegniomycetes</taxon>
        <taxon>Saprolegniales</taxon>
        <taxon>Verrucalvaceae</taxon>
        <taxon>Aphanomyces</taxon>
    </lineage>
</organism>
<evidence type="ECO:0000313" key="3">
    <source>
        <dbReference type="EMBL" id="VFT79277.1"/>
    </source>
</evidence>
<keyword evidence="4" id="KW-1185">Reference proteome</keyword>